<dbReference type="EMBL" id="KZ819327">
    <property type="protein sequence ID" value="PWN20604.1"/>
    <property type="molecule type" value="Genomic_DNA"/>
</dbReference>
<dbReference type="GO" id="GO:0009361">
    <property type="term" value="C:succinate-CoA ligase complex (ADP-forming)"/>
    <property type="evidence" value="ECO:0007669"/>
    <property type="project" value="TreeGrafter"/>
</dbReference>
<dbReference type="PROSITE" id="PS01216">
    <property type="entry name" value="SUCCINYL_COA_LIG_1"/>
    <property type="match status" value="1"/>
</dbReference>
<gene>
    <name evidence="6" type="ORF">BCV69DRAFT_290313</name>
</gene>
<dbReference type="GO" id="GO:0000166">
    <property type="term" value="F:nucleotide binding"/>
    <property type="evidence" value="ECO:0007669"/>
    <property type="project" value="UniProtKB-KW"/>
</dbReference>
<feature type="domain" description="CoA-binding" evidence="5">
    <location>
        <begin position="15"/>
        <end position="110"/>
    </location>
</feature>
<dbReference type="InterPro" id="IPR036291">
    <property type="entry name" value="NAD(P)-bd_dom_sf"/>
</dbReference>
<evidence type="ECO:0000259" key="5">
    <source>
        <dbReference type="SMART" id="SM00881"/>
    </source>
</evidence>
<proteinExistence type="predicted"/>
<dbReference type="Proteomes" id="UP000245942">
    <property type="component" value="Unassembled WGS sequence"/>
</dbReference>
<reference evidence="6 7" key="1">
    <citation type="journal article" date="2018" name="Mol. Biol. Evol.">
        <title>Broad Genomic Sampling Reveals a Smut Pathogenic Ancestry of the Fungal Clade Ustilaginomycotina.</title>
        <authorList>
            <person name="Kijpornyongpan T."/>
            <person name="Mondo S.J."/>
            <person name="Barry K."/>
            <person name="Sandor L."/>
            <person name="Lee J."/>
            <person name="Lipzen A."/>
            <person name="Pangilinan J."/>
            <person name="LaButti K."/>
            <person name="Hainaut M."/>
            <person name="Henrissat B."/>
            <person name="Grigoriev I.V."/>
            <person name="Spatafora J.W."/>
            <person name="Aime M.C."/>
        </authorList>
    </citation>
    <scope>NUCLEOTIDE SEQUENCE [LARGE SCALE GENOMIC DNA]</scope>
    <source>
        <strain evidence="6 7">MCA 4718</strain>
    </source>
</reference>
<dbReference type="GO" id="GO:0005739">
    <property type="term" value="C:mitochondrion"/>
    <property type="evidence" value="ECO:0007669"/>
    <property type="project" value="TreeGrafter"/>
</dbReference>
<evidence type="ECO:0000256" key="2">
    <source>
        <dbReference type="ARBA" id="ARBA00022598"/>
    </source>
</evidence>
<dbReference type="InterPro" id="IPR016102">
    <property type="entry name" value="Succinyl-CoA_synth-like"/>
</dbReference>
<evidence type="ECO:0000256" key="1">
    <source>
        <dbReference type="ARBA" id="ARBA00022532"/>
    </source>
</evidence>
<dbReference type="InterPro" id="IPR003781">
    <property type="entry name" value="CoA-bd"/>
</dbReference>
<dbReference type="AlphaFoldDB" id="A0A316U6Y6"/>
<dbReference type="Gene3D" id="3.40.50.720">
    <property type="entry name" value="NAD(P)-binding Rossmann-like Domain"/>
    <property type="match status" value="1"/>
</dbReference>
<evidence type="ECO:0000256" key="3">
    <source>
        <dbReference type="ARBA" id="ARBA00022741"/>
    </source>
</evidence>
<dbReference type="GO" id="GO:0004776">
    <property type="term" value="F:succinate-CoA ligase (GDP-forming) activity"/>
    <property type="evidence" value="ECO:0007669"/>
    <property type="project" value="TreeGrafter"/>
</dbReference>
<dbReference type="PRINTS" id="PR01798">
    <property type="entry name" value="SCOASYNTHASE"/>
</dbReference>
<dbReference type="Gene3D" id="3.40.50.261">
    <property type="entry name" value="Succinyl-CoA synthetase domains"/>
    <property type="match status" value="1"/>
</dbReference>
<dbReference type="OrthoDB" id="1664372at2759"/>
<name>A0A316U6Y6_9BASI</name>
<keyword evidence="3" id="KW-0547">Nucleotide-binding</keyword>
<dbReference type="InterPro" id="IPR005811">
    <property type="entry name" value="SUCC_ACL_C"/>
</dbReference>
<organism evidence="6 7">
    <name type="scientific">Pseudomicrostroma glucosiphilum</name>
    <dbReference type="NCBI Taxonomy" id="1684307"/>
    <lineage>
        <taxon>Eukaryota</taxon>
        <taxon>Fungi</taxon>
        <taxon>Dikarya</taxon>
        <taxon>Basidiomycota</taxon>
        <taxon>Ustilaginomycotina</taxon>
        <taxon>Exobasidiomycetes</taxon>
        <taxon>Microstromatales</taxon>
        <taxon>Microstromatales incertae sedis</taxon>
        <taxon>Pseudomicrostroma</taxon>
    </lineage>
</organism>
<feature type="active site" description="Tele-phosphohistidine intermediate" evidence="4">
    <location>
        <position position="265"/>
    </location>
</feature>
<keyword evidence="2 6" id="KW-0436">Ligase</keyword>
<dbReference type="SUPFAM" id="SSF51735">
    <property type="entry name" value="NAD(P)-binding Rossmann-fold domains"/>
    <property type="match status" value="1"/>
</dbReference>
<evidence type="ECO:0000313" key="7">
    <source>
        <dbReference type="Proteomes" id="UP000245942"/>
    </source>
</evidence>
<dbReference type="STRING" id="1684307.A0A316U6Y6"/>
<accession>A0A316U6Y6</accession>
<protein>
    <submittedName>
        <fullName evidence="6">Alpha subunit of succinyl-CoA ligase</fullName>
    </submittedName>
</protein>
<keyword evidence="7" id="KW-1185">Reference proteome</keyword>
<dbReference type="PANTHER" id="PTHR11117:SF2">
    <property type="entry name" value="SUCCINATE--COA LIGASE [ADP_GDP-FORMING] SUBUNIT ALPHA, MITOCHONDRIAL"/>
    <property type="match status" value="1"/>
</dbReference>
<evidence type="ECO:0000256" key="4">
    <source>
        <dbReference type="PIRSR" id="PIRSR001553-1"/>
    </source>
</evidence>
<dbReference type="Pfam" id="PF00549">
    <property type="entry name" value="Ligase_CoA"/>
    <property type="match status" value="1"/>
</dbReference>
<dbReference type="Pfam" id="PF02629">
    <property type="entry name" value="CoA_binding"/>
    <property type="match status" value="1"/>
</dbReference>
<sequence>MALAGGYAGTIRNLAVDASTKCIVQGLGKSSTFHSKLALGMGTSIVGGVGPGKGGQSYLERPVFNTVREAVHHLRPTATAVFVPPLAACGAILEAIEAEVPLIVSVAEGVPLKDQMTIMAALHSQSKSRLVGANSPGMANPRGCRLGISPPVTMAPGPVGIASRSGTLSYEAASSCKHIGQSYVLGLGGDFYPGTRTAEALSFFMDDPTTEALILVGEVGGTMEEEAAELLLRDKRYRDAEGCTRKPVVGFIAGRNVPPGKIFGHAGACWRDGLGSADQKRQAWTEAGIRVVDTIAETGAAIEEEMKKRGLFSHTSLG</sequence>
<dbReference type="SMART" id="SM00881">
    <property type="entry name" value="CoA_binding"/>
    <property type="match status" value="1"/>
</dbReference>
<keyword evidence="1" id="KW-0816">Tricarboxylic acid cycle</keyword>
<dbReference type="SUPFAM" id="SSF52210">
    <property type="entry name" value="Succinyl-CoA synthetase domains"/>
    <property type="match status" value="1"/>
</dbReference>
<evidence type="ECO:0000313" key="6">
    <source>
        <dbReference type="EMBL" id="PWN20604.1"/>
    </source>
</evidence>
<dbReference type="InterPro" id="IPR005810">
    <property type="entry name" value="CoA_lig_alpha"/>
</dbReference>
<dbReference type="PANTHER" id="PTHR11117">
    <property type="entry name" value="SUCCINYL-COA LIGASE SUBUNIT ALPHA"/>
    <property type="match status" value="1"/>
</dbReference>
<dbReference type="GeneID" id="37015444"/>
<dbReference type="GO" id="GO:0004775">
    <property type="term" value="F:succinate-CoA ligase (ADP-forming) activity"/>
    <property type="evidence" value="ECO:0007669"/>
    <property type="project" value="TreeGrafter"/>
</dbReference>
<dbReference type="GO" id="GO:0006099">
    <property type="term" value="P:tricarboxylic acid cycle"/>
    <property type="evidence" value="ECO:0007669"/>
    <property type="project" value="UniProtKB-KW"/>
</dbReference>
<dbReference type="InterPro" id="IPR033847">
    <property type="entry name" value="Citrt_syn/SCS-alpha_CS"/>
</dbReference>
<dbReference type="PIRSF" id="PIRSF001553">
    <property type="entry name" value="SucCS_alpha"/>
    <property type="match status" value="1"/>
</dbReference>
<dbReference type="RefSeq" id="XP_025347764.1">
    <property type="nucleotide sequence ID" value="XM_025493710.1"/>
</dbReference>